<accession>A0AA37WBZ4</accession>
<feature type="compositionally biased region" description="Basic and acidic residues" evidence="1">
    <location>
        <begin position="34"/>
        <end position="45"/>
    </location>
</feature>
<dbReference type="AlphaFoldDB" id="A0AA37WBZ4"/>
<reference evidence="2" key="2">
    <citation type="submission" date="2023-01" db="EMBL/GenBank/DDBJ databases">
        <title>Draft genome sequence of Portibacter lacus strain NBRC 108769.</title>
        <authorList>
            <person name="Sun Q."/>
            <person name="Mori K."/>
        </authorList>
    </citation>
    <scope>NUCLEOTIDE SEQUENCE</scope>
    <source>
        <strain evidence="2">NBRC 108769</strain>
    </source>
</reference>
<keyword evidence="3" id="KW-1185">Reference proteome</keyword>
<dbReference type="Proteomes" id="UP001156666">
    <property type="component" value="Unassembled WGS sequence"/>
</dbReference>
<sequence>MIRNSLFSKALKAGIRTDESIKLADAELPSKIEKNRRSRNEDTCKAIKNPQRQIEN</sequence>
<name>A0AA37WBZ4_9BACT</name>
<dbReference type="RefSeq" id="WP_235292477.1">
    <property type="nucleotide sequence ID" value="NZ_BSOH01000001.1"/>
</dbReference>
<proteinExistence type="predicted"/>
<evidence type="ECO:0000313" key="2">
    <source>
        <dbReference type="EMBL" id="GLR15583.1"/>
    </source>
</evidence>
<dbReference type="EMBL" id="BSOH01000001">
    <property type="protein sequence ID" value="GLR15583.1"/>
    <property type="molecule type" value="Genomic_DNA"/>
</dbReference>
<evidence type="ECO:0000256" key="1">
    <source>
        <dbReference type="SAM" id="MobiDB-lite"/>
    </source>
</evidence>
<feature type="region of interest" description="Disordered" evidence="1">
    <location>
        <begin position="34"/>
        <end position="56"/>
    </location>
</feature>
<gene>
    <name evidence="2" type="ORF">GCM10007940_01980</name>
</gene>
<evidence type="ECO:0000313" key="3">
    <source>
        <dbReference type="Proteomes" id="UP001156666"/>
    </source>
</evidence>
<organism evidence="2 3">
    <name type="scientific">Portibacter lacus</name>
    <dbReference type="NCBI Taxonomy" id="1099794"/>
    <lineage>
        <taxon>Bacteria</taxon>
        <taxon>Pseudomonadati</taxon>
        <taxon>Bacteroidota</taxon>
        <taxon>Saprospiria</taxon>
        <taxon>Saprospirales</taxon>
        <taxon>Haliscomenobacteraceae</taxon>
        <taxon>Portibacter</taxon>
    </lineage>
</organism>
<protein>
    <submittedName>
        <fullName evidence="2">Uncharacterized protein</fullName>
    </submittedName>
</protein>
<comment type="caution">
    <text evidence="2">The sequence shown here is derived from an EMBL/GenBank/DDBJ whole genome shotgun (WGS) entry which is preliminary data.</text>
</comment>
<reference evidence="2" key="1">
    <citation type="journal article" date="2014" name="Int. J. Syst. Evol. Microbiol.">
        <title>Complete genome sequence of Corynebacterium casei LMG S-19264T (=DSM 44701T), isolated from a smear-ripened cheese.</title>
        <authorList>
            <consortium name="US DOE Joint Genome Institute (JGI-PGF)"/>
            <person name="Walter F."/>
            <person name="Albersmeier A."/>
            <person name="Kalinowski J."/>
            <person name="Ruckert C."/>
        </authorList>
    </citation>
    <scope>NUCLEOTIDE SEQUENCE</scope>
    <source>
        <strain evidence="2">NBRC 108769</strain>
    </source>
</reference>